<dbReference type="InterPro" id="IPR028098">
    <property type="entry name" value="Glyco_trans_4-like_N"/>
</dbReference>
<evidence type="ECO:0000313" key="4">
    <source>
        <dbReference type="Proteomes" id="UP000481087"/>
    </source>
</evidence>
<feature type="domain" description="Glycosyltransferase subfamily 4-like N-terminal" evidence="2">
    <location>
        <begin position="17"/>
        <end position="174"/>
    </location>
</feature>
<feature type="domain" description="Glycosyl transferase family 1" evidence="1">
    <location>
        <begin position="183"/>
        <end position="302"/>
    </location>
</feature>
<accession>A0A6L8V266</accession>
<proteinExistence type="predicted"/>
<reference evidence="3 4" key="1">
    <citation type="submission" date="2019-12" db="EMBL/GenBank/DDBJ databases">
        <title>Paenibacillus sp. nov. sp. isolated from soil.</title>
        <authorList>
            <person name="Kim J."/>
            <person name="Jeong S.E."/>
            <person name="Jung H.S."/>
            <person name="Jeon C.O."/>
        </authorList>
    </citation>
    <scope>NUCLEOTIDE SEQUENCE [LARGE SCALE GENOMIC DNA]</scope>
    <source>
        <strain evidence="3 4">5J-6</strain>
    </source>
</reference>
<evidence type="ECO:0000259" key="2">
    <source>
        <dbReference type="Pfam" id="PF13439"/>
    </source>
</evidence>
<dbReference type="Proteomes" id="UP000481087">
    <property type="component" value="Unassembled WGS sequence"/>
</dbReference>
<protein>
    <submittedName>
        <fullName evidence="3">Glycosyltransferase</fullName>
    </submittedName>
</protein>
<dbReference type="InterPro" id="IPR050194">
    <property type="entry name" value="Glycosyltransferase_grp1"/>
</dbReference>
<gene>
    <name evidence="3" type="ORF">GQF01_16155</name>
</gene>
<keyword evidence="4" id="KW-1185">Reference proteome</keyword>
<dbReference type="RefSeq" id="WP_161407788.1">
    <property type="nucleotide sequence ID" value="NZ_WTUZ01000020.1"/>
</dbReference>
<name>A0A6L8V266_9BACL</name>
<dbReference type="AlphaFoldDB" id="A0A6L8V266"/>
<comment type="caution">
    <text evidence="3">The sequence shown here is derived from an EMBL/GenBank/DDBJ whole genome shotgun (WGS) entry which is preliminary data.</text>
</comment>
<keyword evidence="3" id="KW-0808">Transferase</keyword>
<dbReference type="InterPro" id="IPR001296">
    <property type="entry name" value="Glyco_trans_1"/>
</dbReference>
<dbReference type="CDD" id="cd03812">
    <property type="entry name" value="GT4_CapH-like"/>
    <property type="match status" value="1"/>
</dbReference>
<evidence type="ECO:0000313" key="3">
    <source>
        <dbReference type="EMBL" id="MZQ83646.1"/>
    </source>
</evidence>
<dbReference type="EMBL" id="WTUZ01000020">
    <property type="protein sequence ID" value="MZQ83646.1"/>
    <property type="molecule type" value="Genomic_DNA"/>
</dbReference>
<dbReference type="SUPFAM" id="SSF53756">
    <property type="entry name" value="UDP-Glycosyltransferase/glycogen phosphorylase"/>
    <property type="match status" value="1"/>
</dbReference>
<sequence length="368" mass="41977">MGGPVRVLHAVVNMNRGGAEVLIMNLYRNIDRTMIQFDFLTCKEGEFDAEIIEMGGRIHRIPYVSDVGHFAYINALNKFFLDHSEYKIVHSHMDKMSGFVLRSAKRAGVPVRIAHSHSTNNEGSFLKRMYKMYAGKSIISNATHLLACSKNAAKWLFKKEADKADILKNGIECEKFLFSSEVREQVREELNLQTEDVVVGHVGRFCHPKNHTFLLDIFYEFSKLIPNSVLVLAGDGPLRSDIEMKVKKLNLENRVKLLGVRNDINRLLQAYDVFVFPSIYEGLPVTLIEAQGAGLPCVISDVVTKEVDLGVHLIEYSSLFDQAIWVEKIRDIAARNRHRETSASILFQKGYDIRHSAKWTQEFYLQSR</sequence>
<dbReference type="Gene3D" id="3.40.50.2000">
    <property type="entry name" value="Glycogen Phosphorylase B"/>
    <property type="match status" value="2"/>
</dbReference>
<dbReference type="GO" id="GO:0016757">
    <property type="term" value="F:glycosyltransferase activity"/>
    <property type="evidence" value="ECO:0007669"/>
    <property type="project" value="InterPro"/>
</dbReference>
<organism evidence="3 4">
    <name type="scientific">Paenibacillus silvestris</name>
    <dbReference type="NCBI Taxonomy" id="2606219"/>
    <lineage>
        <taxon>Bacteria</taxon>
        <taxon>Bacillati</taxon>
        <taxon>Bacillota</taxon>
        <taxon>Bacilli</taxon>
        <taxon>Bacillales</taxon>
        <taxon>Paenibacillaceae</taxon>
        <taxon>Paenibacillus</taxon>
    </lineage>
</organism>
<dbReference type="PANTHER" id="PTHR45947:SF14">
    <property type="entry name" value="SLL1723 PROTEIN"/>
    <property type="match status" value="1"/>
</dbReference>
<evidence type="ECO:0000259" key="1">
    <source>
        <dbReference type="Pfam" id="PF00534"/>
    </source>
</evidence>
<dbReference type="PANTHER" id="PTHR45947">
    <property type="entry name" value="SULFOQUINOVOSYL TRANSFERASE SQD2"/>
    <property type="match status" value="1"/>
</dbReference>
<dbReference type="Pfam" id="PF00534">
    <property type="entry name" value="Glycos_transf_1"/>
    <property type="match status" value="1"/>
</dbReference>
<dbReference type="Pfam" id="PF13439">
    <property type="entry name" value="Glyco_transf_4"/>
    <property type="match status" value="1"/>
</dbReference>